<dbReference type="AlphaFoldDB" id="A0A1Q2MHC8"/>
<evidence type="ECO:0000256" key="12">
    <source>
        <dbReference type="ARBA" id="ARBA00022842"/>
    </source>
</evidence>
<evidence type="ECO:0000256" key="10">
    <source>
        <dbReference type="ARBA" id="ARBA00022777"/>
    </source>
</evidence>
<keyword evidence="8" id="KW-0479">Metal-binding</keyword>
<dbReference type="InterPro" id="IPR013815">
    <property type="entry name" value="ATP_grasp_subdomain_1"/>
</dbReference>
<comment type="function">
    <text evidence="2">Catalyzes the phosphorylation of pyruvate to phosphoenolpyruvate.</text>
</comment>
<dbReference type="PANTHER" id="PTHR43030:SF1">
    <property type="entry name" value="PHOSPHOENOLPYRUVATE SYNTHASE"/>
    <property type="match status" value="1"/>
</dbReference>
<dbReference type="Proteomes" id="UP000188181">
    <property type="component" value="Chromosome"/>
</dbReference>
<keyword evidence="16" id="KW-0670">Pyruvate</keyword>
<proteinExistence type="inferred from homology"/>
<evidence type="ECO:0000259" key="15">
    <source>
        <dbReference type="Pfam" id="PF01326"/>
    </source>
</evidence>
<dbReference type="KEGG" id="pbas:SMSP2_02039"/>
<dbReference type="GO" id="GO:0005524">
    <property type="term" value="F:ATP binding"/>
    <property type="evidence" value="ECO:0007669"/>
    <property type="project" value="UniProtKB-KW"/>
</dbReference>
<evidence type="ECO:0000256" key="4">
    <source>
        <dbReference type="ARBA" id="ARBA00007837"/>
    </source>
</evidence>
<keyword evidence="10" id="KW-0418">Kinase</keyword>
<evidence type="ECO:0000256" key="5">
    <source>
        <dbReference type="ARBA" id="ARBA00011996"/>
    </source>
</evidence>
<organism evidence="16 17">
    <name type="scientific">Limihaloglobus sulfuriphilus</name>
    <dbReference type="NCBI Taxonomy" id="1851148"/>
    <lineage>
        <taxon>Bacteria</taxon>
        <taxon>Pseudomonadati</taxon>
        <taxon>Planctomycetota</taxon>
        <taxon>Phycisphaerae</taxon>
        <taxon>Sedimentisphaerales</taxon>
        <taxon>Sedimentisphaeraceae</taxon>
        <taxon>Limihaloglobus</taxon>
    </lineage>
</organism>
<comment type="pathway">
    <text evidence="3">Carbohydrate biosynthesis; gluconeogenesis.</text>
</comment>
<dbReference type="RefSeq" id="WP_146683823.1">
    <property type="nucleotide sequence ID" value="NZ_CP019646.1"/>
</dbReference>
<dbReference type="EC" id="2.7.9.2" evidence="5"/>
<dbReference type="EMBL" id="CP019646">
    <property type="protein sequence ID" value="AQQ71662.1"/>
    <property type="molecule type" value="Genomic_DNA"/>
</dbReference>
<sequence length="860" mass="97967">MARTAGTGFPGLDKVLCNLMIGDNVVWQVDSVDDYRRFAVPFVEESLAQKRRVIYIRFATHEPIIPDRPDVERHTMNAAEGFETFTSRIHNIIKDAGIGAYYVFDCLSELQDPWATDLMIGNFFKATCPYLYELDTIAYFGILRDSHSHETVAKIRDTTQLLLDLHHFEGSYYIHPVKVWNRHSPTMFLPHKKEGDNFNAVTSSVDCSRLFEHISANTATLTQSSIDYFDKLFLDAQELLENPSAASEQIRETRQKLCEIMIGRESRILKLAVEYFSLEQLLTIKSRLIGSGYIGGKAAGMLLAQNILLRSDDFAWSEYIEPHDSYYIGSDVFYTYIVDNGCWKLRMDQKTPEGYFKLAAALREELLNGRFPNSVRDSFQQMMDSFGQSPIIVRSSSLLEDSFGNAFAGKYESVFLVNQGSPEERFAAFEAAVKYIYASTMSDNALSYRKRRGLDQEDEQMAILVQRVSGSYRGDFFFPDMAGVGISYNTFVWKPHLDPKAGMLRLVTGLGTRAVDRVEDDYPRIIALDDPLLRPQADIEDIRKFSQRKVDILDFQTNTHRTIKANSLLHRCPELNIDMMAEHDLEAEKMLRERNIKPQTSYVLTFKKLLSETQFCALMQRMLKTIEKVYNYPVDMEFTVNFNGPKSFRVNLVQCRPLQAKGIAANVKIPESLEKDKILLETTGSSMGGSISQKIDKIIYIHPAKFIGLDNSEKYTLAREIGRVNRRLDRSDSVNMLMGPGRWGTTTPSLGVPVSFSEINNTSVLVEMAYEGSNLMPELSFGTHFFQDLVETGIFYLALFPKAEGVTFNRQRLLSEPNIINEILGEQSRFGDIIHVIDCTKNRLNFMSDVVSQRAVCFFN</sequence>
<accession>A0A1Q2MHC8</accession>
<dbReference type="GO" id="GO:0008986">
    <property type="term" value="F:pyruvate, water dikinase activity"/>
    <property type="evidence" value="ECO:0007669"/>
    <property type="project" value="UniProtKB-EC"/>
</dbReference>
<name>A0A1Q2MHC8_9BACT</name>
<evidence type="ECO:0000256" key="2">
    <source>
        <dbReference type="ARBA" id="ARBA00002988"/>
    </source>
</evidence>
<evidence type="ECO:0000256" key="8">
    <source>
        <dbReference type="ARBA" id="ARBA00022723"/>
    </source>
</evidence>
<evidence type="ECO:0000256" key="3">
    <source>
        <dbReference type="ARBA" id="ARBA00004742"/>
    </source>
</evidence>
<evidence type="ECO:0000256" key="14">
    <source>
        <dbReference type="ARBA" id="ARBA00047700"/>
    </source>
</evidence>
<comment type="cofactor">
    <cofactor evidence="1">
        <name>Mg(2+)</name>
        <dbReference type="ChEBI" id="CHEBI:18420"/>
    </cofactor>
</comment>
<dbReference type="Pfam" id="PF01326">
    <property type="entry name" value="PPDK_N"/>
    <property type="match status" value="1"/>
</dbReference>
<comment type="catalytic activity">
    <reaction evidence="14">
        <text>pyruvate + ATP + H2O = phosphoenolpyruvate + AMP + phosphate + 2 H(+)</text>
        <dbReference type="Rhea" id="RHEA:11364"/>
        <dbReference type="ChEBI" id="CHEBI:15361"/>
        <dbReference type="ChEBI" id="CHEBI:15377"/>
        <dbReference type="ChEBI" id="CHEBI:15378"/>
        <dbReference type="ChEBI" id="CHEBI:30616"/>
        <dbReference type="ChEBI" id="CHEBI:43474"/>
        <dbReference type="ChEBI" id="CHEBI:58702"/>
        <dbReference type="ChEBI" id="CHEBI:456215"/>
        <dbReference type="EC" id="2.7.9.2"/>
    </reaction>
</comment>
<comment type="similarity">
    <text evidence="4">Belongs to the PEP-utilizing enzyme family.</text>
</comment>
<dbReference type="OrthoDB" id="9765468at2"/>
<evidence type="ECO:0000256" key="9">
    <source>
        <dbReference type="ARBA" id="ARBA00022741"/>
    </source>
</evidence>
<dbReference type="STRING" id="1851148.SMSP2_02039"/>
<reference evidence="17" key="1">
    <citation type="submission" date="2017-02" db="EMBL/GenBank/DDBJ databases">
        <title>Comparative genomics and description of representatives of a novel lineage of planctomycetes thriving in anoxic sediments.</title>
        <authorList>
            <person name="Spring S."/>
            <person name="Bunk B."/>
            <person name="Sproer C."/>
        </authorList>
    </citation>
    <scope>NUCLEOTIDE SEQUENCE [LARGE SCALE GENOMIC DNA]</scope>
    <source>
        <strain evidence="17">SM-Chi-D1</strain>
    </source>
</reference>
<keyword evidence="12" id="KW-0460">Magnesium</keyword>
<dbReference type="InterPro" id="IPR006319">
    <property type="entry name" value="PEP_synth"/>
</dbReference>
<protein>
    <recommendedName>
        <fullName evidence="6">Phosphoenolpyruvate synthase</fullName>
        <ecNumber evidence="5">2.7.9.2</ecNumber>
    </recommendedName>
    <alternativeName>
        <fullName evidence="13">Pyruvate, water dikinase</fullName>
    </alternativeName>
</protein>
<evidence type="ECO:0000256" key="7">
    <source>
        <dbReference type="ARBA" id="ARBA00022679"/>
    </source>
</evidence>
<keyword evidence="11" id="KW-0067">ATP-binding</keyword>
<dbReference type="SUPFAM" id="SSF56059">
    <property type="entry name" value="Glutathione synthetase ATP-binding domain-like"/>
    <property type="match status" value="1"/>
</dbReference>
<dbReference type="InterPro" id="IPR002192">
    <property type="entry name" value="PPDK_AMP/ATP-bd"/>
</dbReference>
<evidence type="ECO:0000256" key="6">
    <source>
        <dbReference type="ARBA" id="ARBA00021623"/>
    </source>
</evidence>
<dbReference type="Gene3D" id="3.30.1490.20">
    <property type="entry name" value="ATP-grasp fold, A domain"/>
    <property type="match status" value="1"/>
</dbReference>
<evidence type="ECO:0000256" key="1">
    <source>
        <dbReference type="ARBA" id="ARBA00001946"/>
    </source>
</evidence>
<evidence type="ECO:0000313" key="17">
    <source>
        <dbReference type="Proteomes" id="UP000188181"/>
    </source>
</evidence>
<evidence type="ECO:0000256" key="11">
    <source>
        <dbReference type="ARBA" id="ARBA00022840"/>
    </source>
</evidence>
<keyword evidence="7 16" id="KW-0808">Transferase</keyword>
<evidence type="ECO:0000256" key="13">
    <source>
        <dbReference type="ARBA" id="ARBA00033470"/>
    </source>
</evidence>
<keyword evidence="9" id="KW-0547">Nucleotide-binding</keyword>
<keyword evidence="17" id="KW-1185">Reference proteome</keyword>
<feature type="domain" description="Pyruvate phosphate dikinase AMP/ATP-binding" evidence="15">
    <location>
        <begin position="293"/>
        <end position="675"/>
    </location>
</feature>
<dbReference type="GO" id="GO:0046872">
    <property type="term" value="F:metal ion binding"/>
    <property type="evidence" value="ECO:0007669"/>
    <property type="project" value="UniProtKB-KW"/>
</dbReference>
<dbReference type="PANTHER" id="PTHR43030">
    <property type="entry name" value="PHOSPHOENOLPYRUVATE SYNTHASE"/>
    <property type="match status" value="1"/>
</dbReference>
<gene>
    <name evidence="16" type="primary">ppsA</name>
    <name evidence="16" type="ORF">SMSP2_02039</name>
</gene>
<evidence type="ECO:0000313" key="16">
    <source>
        <dbReference type="EMBL" id="AQQ71662.1"/>
    </source>
</evidence>